<feature type="transmembrane region" description="Helical" evidence="1">
    <location>
        <begin position="55"/>
        <end position="75"/>
    </location>
</feature>
<keyword evidence="1" id="KW-0812">Transmembrane</keyword>
<dbReference type="EMBL" id="PFED01000219">
    <property type="protein sequence ID" value="PJE62369.1"/>
    <property type="molecule type" value="Genomic_DNA"/>
</dbReference>
<reference evidence="3" key="1">
    <citation type="submission" date="2017-09" db="EMBL/GenBank/DDBJ databases">
        <title>Depth-based differentiation of microbial function through sediment-hosted aquifers and enrichment of novel symbionts in the deep terrestrial subsurface.</title>
        <authorList>
            <person name="Probst A.J."/>
            <person name="Ladd B."/>
            <person name="Jarett J.K."/>
            <person name="Geller-Mcgrath D.E."/>
            <person name="Sieber C.M.K."/>
            <person name="Emerson J.B."/>
            <person name="Anantharaman K."/>
            <person name="Thomas B.C."/>
            <person name="Malmstrom R."/>
            <person name="Stieglmeier M."/>
            <person name="Klingl A."/>
            <person name="Woyke T."/>
            <person name="Ryan C.M."/>
            <person name="Banfield J.F."/>
        </authorList>
    </citation>
    <scope>NUCLEOTIDE SEQUENCE [LARGE SCALE GENOMIC DNA]</scope>
</reference>
<feature type="transmembrane region" description="Helical" evidence="1">
    <location>
        <begin position="81"/>
        <end position="102"/>
    </location>
</feature>
<protein>
    <recommendedName>
        <fullName evidence="4">Glycosyltransferase RgtA/B/C/D-like domain-containing protein</fullName>
    </recommendedName>
</protein>
<evidence type="ECO:0000313" key="3">
    <source>
        <dbReference type="Proteomes" id="UP000229554"/>
    </source>
</evidence>
<feature type="transmembrane region" description="Helical" evidence="1">
    <location>
        <begin position="348"/>
        <end position="366"/>
    </location>
</feature>
<organism evidence="2 3">
    <name type="scientific">Candidatus Roizmanbacteria bacterium CG10_big_fil_rev_8_21_14_0_10_39_6</name>
    <dbReference type="NCBI Taxonomy" id="1974853"/>
    <lineage>
        <taxon>Bacteria</taxon>
        <taxon>Candidatus Roizmaniibacteriota</taxon>
    </lineage>
</organism>
<dbReference type="Proteomes" id="UP000229554">
    <property type="component" value="Unassembled WGS sequence"/>
</dbReference>
<dbReference type="PANTHER" id="PTHR16214:SF3">
    <property type="entry name" value="TRANSMEMBRANE PROTEIN 260"/>
    <property type="match status" value="1"/>
</dbReference>
<dbReference type="AlphaFoldDB" id="A0A2M8KR42"/>
<keyword evidence="1" id="KW-1133">Transmembrane helix</keyword>
<feature type="transmembrane region" description="Helical" evidence="1">
    <location>
        <begin position="276"/>
        <end position="295"/>
    </location>
</feature>
<accession>A0A2M8KR42</accession>
<name>A0A2M8KR42_9BACT</name>
<evidence type="ECO:0000256" key="1">
    <source>
        <dbReference type="SAM" id="Phobius"/>
    </source>
</evidence>
<feature type="transmembrane region" description="Helical" evidence="1">
    <location>
        <begin position="137"/>
        <end position="166"/>
    </location>
</feature>
<sequence>MYQYIWGADAGDLVTSSFLGLLPHPPAFPVYWLILRFAYLLPFGSIALRASFVSMFFGMASMFVSILTVYEFLKFIKKTSFIYKIVGFFSVVLVYSSFVFLLYSSVQEVYTLSIFLLALTTYYLFKFILYEKESDHTLFWLIFCVSVVHHTVLVLIFGVYIYFFFLKRREYLLFFKKHLSLLILFVAIAFTPYVLQYALVHESSSVYWEPKTIDGFMRTFLRLRYGAFNTGGDFGNYSQKFEHVYRYLEHLFINYTVFITLSLIGFYALYRKYKKVFYICGLGFIIFGPLLIFYANSGGQLAENMGVLERYYMFSYVFLPIIFIALFLQLEDVYARTKLITSKSIRLILFRGIILLFFVLYPLVIFTKNYATVRKVLSEPIFERHAQNILNSLPKKSVLILKGDLDLFTTQYVHFVRSARKDVIVLSARNMYNPDYHTLIAHDYPQLHYAPMLTTEPLQIVDNFVKQMKNNGFDVYTNVPFTTVNYSFRRVSYVLELYKSNEKTVRISQVPVSSVKKFSDLPPTVFLDYKPRVFFFYELRNQYAKGLLDIADKYYSLKKYKNANAVARIAYEFNPYDSEIVFLHTLTLKETGKCMQSAPILINYFEYSKSYKVAYALSRVYAICARDIIQYSYWDSVYKKLKPESE</sequence>
<dbReference type="Pfam" id="PF11028">
    <property type="entry name" value="TMEM260-like"/>
    <property type="match status" value="1"/>
</dbReference>
<keyword evidence="1" id="KW-0472">Membrane</keyword>
<dbReference type="PANTHER" id="PTHR16214">
    <property type="entry name" value="TRANSMEMBRANE PROTEIN 260"/>
    <property type="match status" value="1"/>
</dbReference>
<feature type="transmembrane region" description="Helical" evidence="1">
    <location>
        <begin position="178"/>
        <end position="199"/>
    </location>
</feature>
<dbReference type="InterPro" id="IPR021280">
    <property type="entry name" value="TMEM260-like"/>
</dbReference>
<dbReference type="InterPro" id="IPR052724">
    <property type="entry name" value="GT117_domain-containing"/>
</dbReference>
<feature type="transmembrane region" description="Helical" evidence="1">
    <location>
        <begin position="251"/>
        <end position="269"/>
    </location>
</feature>
<evidence type="ECO:0000313" key="2">
    <source>
        <dbReference type="EMBL" id="PJE62369.1"/>
    </source>
</evidence>
<gene>
    <name evidence="2" type="ORF">COU88_05470</name>
</gene>
<feature type="transmembrane region" description="Helical" evidence="1">
    <location>
        <begin position="311"/>
        <end position="328"/>
    </location>
</feature>
<feature type="transmembrane region" description="Helical" evidence="1">
    <location>
        <begin position="109"/>
        <end position="125"/>
    </location>
</feature>
<evidence type="ECO:0008006" key="4">
    <source>
        <dbReference type="Google" id="ProtNLM"/>
    </source>
</evidence>
<comment type="caution">
    <text evidence="2">The sequence shown here is derived from an EMBL/GenBank/DDBJ whole genome shotgun (WGS) entry which is preliminary data.</text>
</comment>
<proteinExistence type="predicted"/>